<name>A0A8V1AKU5_CHICK</name>
<feature type="transmembrane region" description="Helical" evidence="2">
    <location>
        <begin position="233"/>
        <end position="253"/>
    </location>
</feature>
<proteinExistence type="predicted"/>
<keyword evidence="2" id="KW-1133">Transmembrane helix</keyword>
<dbReference type="Proteomes" id="UP000000539">
    <property type="component" value="Chromosome 18"/>
</dbReference>
<reference evidence="3" key="2">
    <citation type="submission" date="2025-08" db="UniProtKB">
        <authorList>
            <consortium name="Ensembl"/>
        </authorList>
    </citation>
    <scope>IDENTIFICATION</scope>
    <source>
        <strain evidence="3">broiler</strain>
    </source>
</reference>
<dbReference type="InterPro" id="IPR029377">
    <property type="entry name" value="TMEM220"/>
</dbReference>
<feature type="region of interest" description="Disordered" evidence="1">
    <location>
        <begin position="1"/>
        <end position="66"/>
    </location>
</feature>
<keyword evidence="4" id="KW-1185">Reference proteome</keyword>
<keyword evidence="2" id="KW-0812">Transmembrane</keyword>
<organism evidence="3 4">
    <name type="scientific">Gallus gallus</name>
    <name type="common">Chicken</name>
    <dbReference type="NCBI Taxonomy" id="9031"/>
    <lineage>
        <taxon>Eukaryota</taxon>
        <taxon>Metazoa</taxon>
        <taxon>Chordata</taxon>
        <taxon>Craniata</taxon>
        <taxon>Vertebrata</taxon>
        <taxon>Euteleostomi</taxon>
        <taxon>Archelosauria</taxon>
        <taxon>Archosauria</taxon>
        <taxon>Dinosauria</taxon>
        <taxon>Saurischia</taxon>
        <taxon>Theropoda</taxon>
        <taxon>Coelurosauria</taxon>
        <taxon>Aves</taxon>
        <taxon>Neognathae</taxon>
        <taxon>Galloanserae</taxon>
        <taxon>Galliformes</taxon>
        <taxon>Phasianidae</taxon>
        <taxon>Phasianinae</taxon>
        <taxon>Gallus</taxon>
    </lineage>
</organism>
<dbReference type="Ensembl" id="ENSGALT00010071460.1">
    <property type="protein sequence ID" value="ENSGALP00010044150.1"/>
    <property type="gene ID" value="ENSGALG00010029569.1"/>
</dbReference>
<evidence type="ECO:0000313" key="4">
    <source>
        <dbReference type="Proteomes" id="UP000000539"/>
    </source>
</evidence>
<dbReference type="PANTHER" id="PTHR34262:SF1">
    <property type="entry name" value="TRANSMEMBRANE PROTEIN 220"/>
    <property type="match status" value="1"/>
</dbReference>
<evidence type="ECO:0000256" key="2">
    <source>
        <dbReference type="SAM" id="Phobius"/>
    </source>
</evidence>
<keyword evidence="2" id="KW-0472">Membrane</keyword>
<reference evidence="3" key="1">
    <citation type="submission" date="2020-11" db="EMBL/GenBank/DDBJ databases">
        <title>Gallus gallus (Chicken) genome, bGalGal1, GRCg7b, maternal haplotype autosomes + Z &amp; W.</title>
        <authorList>
            <person name="Warren W."/>
            <person name="Formenti G."/>
            <person name="Fedrigo O."/>
            <person name="Haase B."/>
            <person name="Mountcastle J."/>
            <person name="Balacco J."/>
            <person name="Tracey A."/>
            <person name="Schneider V."/>
            <person name="Okimoto R."/>
            <person name="Cheng H."/>
            <person name="Hawken R."/>
            <person name="Howe K."/>
            <person name="Jarvis E.D."/>
        </authorList>
    </citation>
    <scope>NUCLEOTIDE SEQUENCE [LARGE SCALE GENOMIC DNA]</scope>
    <source>
        <strain evidence="3">Broiler</strain>
    </source>
</reference>
<protein>
    <submittedName>
        <fullName evidence="3">Transmembrane protein 220</fullName>
    </submittedName>
</protein>
<dbReference type="GeneTree" id="ENSGT00390000009386"/>
<feature type="transmembrane region" description="Helical" evidence="2">
    <location>
        <begin position="81"/>
        <end position="102"/>
    </location>
</feature>
<feature type="transmembrane region" description="Helical" evidence="2">
    <location>
        <begin position="108"/>
        <end position="134"/>
    </location>
</feature>
<dbReference type="PANTHER" id="PTHR34262">
    <property type="entry name" value="TRANSMEMBRANE PROTEIN 220"/>
    <property type="match status" value="1"/>
</dbReference>
<reference evidence="3" key="3">
    <citation type="submission" date="2025-09" db="UniProtKB">
        <authorList>
            <consortium name="Ensembl"/>
        </authorList>
    </citation>
    <scope>IDENTIFICATION</scope>
    <source>
        <strain evidence="3">broiler</strain>
    </source>
</reference>
<evidence type="ECO:0000256" key="1">
    <source>
        <dbReference type="SAM" id="MobiDB-lite"/>
    </source>
</evidence>
<gene>
    <name evidence="3" type="primary">TMEM220</name>
</gene>
<sequence length="271" mass="30031">MRDVRTALVQHPTRSTNSAYASLGNLQGRRSRSPPRHPLPAARPRQDEWQPAPPSGRGQPAPLPAEAESRAVMEACRSVGLLWRLCNLLMAAFFGLAAAVQVNDPDAGLWVVVYLVPAALTLLVVLNPLVTALLPRSCIPGKGRPRLTSIQFQQHFLAAFHNHIDAENFFWRSLCDLHSAGCIIGTISLAYSLFAYTQGNILHEEEGRELFGLVIITTWMSLCRSSAKNPLGGIHLTAAILVALFPFVSWLYIYMNKEMRESWPEHCKTVI</sequence>
<accession>A0A8V1AKU5</accession>
<dbReference type="Pfam" id="PF15071">
    <property type="entry name" value="TMEM220"/>
    <property type="match status" value="2"/>
</dbReference>
<dbReference type="OrthoDB" id="9924288at2759"/>
<evidence type="ECO:0000313" key="3">
    <source>
        <dbReference type="Ensembl" id="ENSGALP00010044150.1"/>
    </source>
</evidence>
<dbReference type="AlphaFoldDB" id="A0A8V1AKU5"/>